<proteinExistence type="predicted"/>
<dbReference type="AlphaFoldDB" id="X1RLD7"/>
<organism evidence="1">
    <name type="scientific">marine sediment metagenome</name>
    <dbReference type="NCBI Taxonomy" id="412755"/>
    <lineage>
        <taxon>unclassified sequences</taxon>
        <taxon>metagenomes</taxon>
        <taxon>ecological metagenomes</taxon>
    </lineage>
</organism>
<gene>
    <name evidence="1" type="ORF">S06H3_63395</name>
</gene>
<reference evidence="1" key="1">
    <citation type="journal article" date="2014" name="Front. Microbiol.">
        <title>High frequency of phylogenetically diverse reductive dehalogenase-homologous genes in deep subseafloor sedimentary metagenomes.</title>
        <authorList>
            <person name="Kawai M."/>
            <person name="Futagami T."/>
            <person name="Toyoda A."/>
            <person name="Takaki Y."/>
            <person name="Nishi S."/>
            <person name="Hori S."/>
            <person name="Arai W."/>
            <person name="Tsubouchi T."/>
            <person name="Morono Y."/>
            <person name="Uchiyama I."/>
            <person name="Ito T."/>
            <person name="Fujiyama A."/>
            <person name="Inagaki F."/>
            <person name="Takami H."/>
        </authorList>
    </citation>
    <scope>NUCLEOTIDE SEQUENCE</scope>
    <source>
        <strain evidence="1">Expedition CK06-06</strain>
    </source>
</reference>
<accession>X1RLD7</accession>
<protein>
    <submittedName>
        <fullName evidence="1">Uncharacterized protein</fullName>
    </submittedName>
</protein>
<name>X1RLD7_9ZZZZ</name>
<evidence type="ECO:0000313" key="1">
    <source>
        <dbReference type="EMBL" id="GAI56364.1"/>
    </source>
</evidence>
<sequence length="41" mass="4607">MSTNRHLVVCPLCGALVPQEELKAYGYCQTCRLLIEALIKK</sequence>
<comment type="caution">
    <text evidence="1">The sequence shown here is derived from an EMBL/GenBank/DDBJ whole genome shotgun (WGS) entry which is preliminary data.</text>
</comment>
<dbReference type="EMBL" id="BARV01042041">
    <property type="protein sequence ID" value="GAI56364.1"/>
    <property type="molecule type" value="Genomic_DNA"/>
</dbReference>